<evidence type="ECO:0000256" key="1">
    <source>
        <dbReference type="ARBA" id="ARBA00022741"/>
    </source>
</evidence>
<name>A0A413RI76_9CELL</name>
<proteinExistence type="predicted"/>
<feature type="domain" description="Carboxyltransferase" evidence="4">
    <location>
        <begin position="25"/>
        <end position="288"/>
    </location>
</feature>
<keyword evidence="3" id="KW-0067">ATP-binding</keyword>
<dbReference type="GO" id="GO:0005524">
    <property type="term" value="F:ATP binding"/>
    <property type="evidence" value="ECO:0007669"/>
    <property type="project" value="UniProtKB-KW"/>
</dbReference>
<dbReference type="InterPro" id="IPR052708">
    <property type="entry name" value="PxpC"/>
</dbReference>
<dbReference type="SMART" id="SM00797">
    <property type="entry name" value="AHS2"/>
    <property type="match status" value="1"/>
</dbReference>
<dbReference type="InterPro" id="IPR029000">
    <property type="entry name" value="Cyclophilin-like_dom_sf"/>
</dbReference>
<dbReference type="EMBL" id="QWKP01000218">
    <property type="protein sequence ID" value="RHA37997.1"/>
    <property type="molecule type" value="Genomic_DNA"/>
</dbReference>
<dbReference type="NCBIfam" id="TIGR00724">
    <property type="entry name" value="urea_amlyse_rel"/>
    <property type="match status" value="1"/>
</dbReference>
<evidence type="ECO:0000313" key="5">
    <source>
        <dbReference type="EMBL" id="RHA37997.1"/>
    </source>
</evidence>
<dbReference type="GO" id="GO:0016787">
    <property type="term" value="F:hydrolase activity"/>
    <property type="evidence" value="ECO:0007669"/>
    <property type="project" value="UniProtKB-KW"/>
</dbReference>
<accession>A0A413RI76</accession>
<protein>
    <submittedName>
        <fullName evidence="5">Biotin-dependent carboxyltransferase</fullName>
    </submittedName>
</protein>
<dbReference type="PANTHER" id="PTHR43309:SF3">
    <property type="entry name" value="5-OXOPROLINASE SUBUNIT C"/>
    <property type="match status" value="1"/>
</dbReference>
<sequence length="288" mass="28988">MTALEVLAPGMLALVQDLGRPGWAHVGVGRSGAADGGALRLANRLVANPESAAGIEVLLGGLRLRARGPVTVALAGAEGPAELDGRPIGRDAVIEVPDGGELVVGNATRGLRTYVAVRGGVALPAALGSRSADRLAGLGPAPLAAGDVIPVGPAPDELPMVDLAPVPPWPDEVVVPVLPGPHADWFADGLAVLTARGGYQTTPASDRVALRLDGPVVERRPDALGRGLPPIGLVPGAVQIPPNGLPVVFGADHPVTGGYPVLAVVRSSALGSLAQIRPGDPLRFVASR</sequence>
<dbReference type="Proteomes" id="UP000283374">
    <property type="component" value="Unassembled WGS sequence"/>
</dbReference>
<keyword evidence="2" id="KW-0378">Hydrolase</keyword>
<keyword evidence="5" id="KW-0808">Transferase</keyword>
<evidence type="ECO:0000259" key="4">
    <source>
        <dbReference type="SMART" id="SM00797"/>
    </source>
</evidence>
<evidence type="ECO:0000256" key="3">
    <source>
        <dbReference type="ARBA" id="ARBA00022840"/>
    </source>
</evidence>
<organism evidence="5 6">
    <name type="scientific">Cellulomonas rhizosphaerae</name>
    <dbReference type="NCBI Taxonomy" id="2293719"/>
    <lineage>
        <taxon>Bacteria</taxon>
        <taxon>Bacillati</taxon>
        <taxon>Actinomycetota</taxon>
        <taxon>Actinomycetes</taxon>
        <taxon>Micrococcales</taxon>
        <taxon>Cellulomonadaceae</taxon>
        <taxon>Cellulomonas</taxon>
    </lineage>
</organism>
<keyword evidence="6" id="KW-1185">Reference proteome</keyword>
<dbReference type="OrthoDB" id="9768696at2"/>
<comment type="caution">
    <text evidence="5">The sequence shown here is derived from an EMBL/GenBank/DDBJ whole genome shotgun (WGS) entry which is preliminary data.</text>
</comment>
<dbReference type="AlphaFoldDB" id="A0A413RI76"/>
<evidence type="ECO:0000313" key="6">
    <source>
        <dbReference type="Proteomes" id="UP000283374"/>
    </source>
</evidence>
<reference evidence="5 6" key="1">
    <citation type="submission" date="2018-08" db="EMBL/GenBank/DDBJ databases">
        <title>Cellulomonas rhizosphaerae sp. nov., a novel actinomycete isolated from soil.</title>
        <authorList>
            <person name="Tian Y."/>
        </authorList>
    </citation>
    <scope>NUCLEOTIDE SEQUENCE [LARGE SCALE GENOMIC DNA]</scope>
    <source>
        <strain evidence="5 6">NEAU-TCZ24</strain>
    </source>
</reference>
<dbReference type="PANTHER" id="PTHR43309">
    <property type="entry name" value="5-OXOPROLINASE SUBUNIT C"/>
    <property type="match status" value="1"/>
</dbReference>
<dbReference type="RefSeq" id="WP_118768321.1">
    <property type="nucleotide sequence ID" value="NZ_QWKP01000218.1"/>
</dbReference>
<dbReference type="Pfam" id="PF02626">
    <property type="entry name" value="CT_A_B"/>
    <property type="match status" value="1"/>
</dbReference>
<dbReference type="InterPro" id="IPR003778">
    <property type="entry name" value="CT_A_B"/>
</dbReference>
<dbReference type="SUPFAM" id="SSF50891">
    <property type="entry name" value="Cyclophilin-like"/>
    <property type="match status" value="1"/>
</dbReference>
<keyword evidence="1" id="KW-0547">Nucleotide-binding</keyword>
<gene>
    <name evidence="5" type="ORF">D1825_15515</name>
</gene>
<dbReference type="GO" id="GO:0016740">
    <property type="term" value="F:transferase activity"/>
    <property type="evidence" value="ECO:0007669"/>
    <property type="project" value="UniProtKB-KW"/>
</dbReference>
<dbReference type="Gene3D" id="2.40.100.10">
    <property type="entry name" value="Cyclophilin-like"/>
    <property type="match status" value="1"/>
</dbReference>
<evidence type="ECO:0000256" key="2">
    <source>
        <dbReference type="ARBA" id="ARBA00022801"/>
    </source>
</evidence>